<protein>
    <recommendedName>
        <fullName evidence="3">Lipoprotein</fullName>
    </recommendedName>
</protein>
<sequence length="267" mass="29524">MKKQLLVVSALSLLAACGSDSSKNSNDNGGSDAGLEQKLLATSCNDGEFADVEKSLFSDLYLSQKSGKSFLVMKNDTCRYSAQLTQSDSEVTVGETSHEGSICSDSLSISDNPYKDLKVGDQCSVLVQKSSSQCLGKPNYLLFGNKNCNLLNNFEKPNYMDLFFFEGERLPDLNGNMAAGNKYLQSFGSEDFIVIEEEGNHFHHYQERFPVRDGEDRFIRTSGKWTTEGKTVSFEGLGKGKFMSDRLKFCIEINNEVLKLPKSAGQI</sequence>
<proteinExistence type="predicted"/>
<keyword evidence="2" id="KW-1185">Reference proteome</keyword>
<organism evidence="1 2">
    <name type="scientific">Pseudobacteriovorax antillogorgiicola</name>
    <dbReference type="NCBI Taxonomy" id="1513793"/>
    <lineage>
        <taxon>Bacteria</taxon>
        <taxon>Pseudomonadati</taxon>
        <taxon>Bdellovibrionota</taxon>
        <taxon>Oligoflexia</taxon>
        <taxon>Oligoflexales</taxon>
        <taxon>Pseudobacteriovoracaceae</taxon>
        <taxon>Pseudobacteriovorax</taxon>
    </lineage>
</organism>
<evidence type="ECO:0000313" key="2">
    <source>
        <dbReference type="Proteomes" id="UP000192907"/>
    </source>
</evidence>
<accession>A0A1Y6CR22</accession>
<dbReference type="AlphaFoldDB" id="A0A1Y6CR22"/>
<dbReference type="PROSITE" id="PS51257">
    <property type="entry name" value="PROKAR_LIPOPROTEIN"/>
    <property type="match status" value="1"/>
</dbReference>
<evidence type="ECO:0008006" key="3">
    <source>
        <dbReference type="Google" id="ProtNLM"/>
    </source>
</evidence>
<gene>
    <name evidence="1" type="ORF">SAMN06296036_15310</name>
</gene>
<name>A0A1Y6CR22_9BACT</name>
<evidence type="ECO:0000313" key="1">
    <source>
        <dbReference type="EMBL" id="SMF84318.1"/>
    </source>
</evidence>
<reference evidence="2" key="1">
    <citation type="submission" date="2017-04" db="EMBL/GenBank/DDBJ databases">
        <authorList>
            <person name="Varghese N."/>
            <person name="Submissions S."/>
        </authorList>
    </citation>
    <scope>NUCLEOTIDE SEQUENCE [LARGE SCALE GENOMIC DNA]</scope>
    <source>
        <strain evidence="2">RKEM611</strain>
    </source>
</reference>
<dbReference type="Proteomes" id="UP000192907">
    <property type="component" value="Unassembled WGS sequence"/>
</dbReference>
<dbReference type="RefSeq" id="WP_132326470.1">
    <property type="nucleotide sequence ID" value="NZ_FWZT01000053.1"/>
</dbReference>
<dbReference type="EMBL" id="FWZT01000053">
    <property type="protein sequence ID" value="SMF84318.1"/>
    <property type="molecule type" value="Genomic_DNA"/>
</dbReference>